<evidence type="ECO:0000259" key="18">
    <source>
        <dbReference type="PROSITE" id="PS50173"/>
    </source>
</evidence>
<dbReference type="PANTHER" id="PTHR11076:SF33">
    <property type="entry name" value="DNA POLYMERASE KAPPA"/>
    <property type="match status" value="1"/>
</dbReference>
<dbReference type="GO" id="GO:0006261">
    <property type="term" value="P:DNA-templated DNA replication"/>
    <property type="evidence" value="ECO:0007669"/>
    <property type="project" value="UniProtKB-UniRule"/>
</dbReference>
<reference evidence="19" key="1">
    <citation type="submission" date="2006-10" db="EMBL/GenBank/DDBJ databases">
        <title>Complete sequence of Solibacter usitatus Ellin6076.</title>
        <authorList>
            <consortium name="US DOE Joint Genome Institute"/>
            <person name="Copeland A."/>
            <person name="Lucas S."/>
            <person name="Lapidus A."/>
            <person name="Barry K."/>
            <person name="Detter J.C."/>
            <person name="Glavina del Rio T."/>
            <person name="Hammon N."/>
            <person name="Israni S."/>
            <person name="Dalin E."/>
            <person name="Tice H."/>
            <person name="Pitluck S."/>
            <person name="Thompson L.S."/>
            <person name="Brettin T."/>
            <person name="Bruce D."/>
            <person name="Han C."/>
            <person name="Tapia R."/>
            <person name="Gilna P."/>
            <person name="Schmutz J."/>
            <person name="Larimer F."/>
            <person name="Land M."/>
            <person name="Hauser L."/>
            <person name="Kyrpides N."/>
            <person name="Mikhailova N."/>
            <person name="Janssen P.H."/>
            <person name="Kuske C.R."/>
            <person name="Richardson P."/>
        </authorList>
    </citation>
    <scope>NUCLEOTIDE SEQUENCE</scope>
    <source>
        <strain evidence="19">Ellin6076</strain>
    </source>
</reference>
<comment type="cofactor">
    <cofactor evidence="16">
        <name>Mg(2+)</name>
        <dbReference type="ChEBI" id="CHEBI:18420"/>
    </cofactor>
    <text evidence="16">Binds 2 magnesium ions per subunit.</text>
</comment>
<evidence type="ECO:0000256" key="4">
    <source>
        <dbReference type="ARBA" id="ARBA00022457"/>
    </source>
</evidence>
<sequence length="414" mass="46306">MRTYFHVDMDAFFVSVEELFDPSLKGKPVVVGGQSNERGVVSAASYAARKFGVHSAMPLRTAYKLCPQAIFVDGHPDRYREYSHRVHEVLESFSPLVEMASVDEAYLDITGTERLYGPPLRAAHLLHERMKAATKLNCSIGIAASRLVAKITSDQAKPNGIMWILAGREAAFLAPLDVRKIPGVGKVTEKNLHLLGIRKVGDLARLDDAFLEERFGKWGMALAGKSRGLDAGGWFDTEIGEEQGPKSISHEHTFNEDTADLGQIESTLARLSEMVGRRLREQALEARTLQLKLRYSDFSTITRAHSLPRATQLDTEIYEEIRELFRRNWKRGATVRLLGVHASGWADGDEQMHLLGEDRHQKWKETLAAADRMRDRFGEKAVSLAASLRGNFKERTHENPVGLPGKKPSPNRDP</sequence>
<evidence type="ECO:0000313" key="19">
    <source>
        <dbReference type="EMBL" id="ABJ81849.1"/>
    </source>
</evidence>
<keyword evidence="10 16" id="KW-0227">DNA damage</keyword>
<evidence type="ECO:0000256" key="1">
    <source>
        <dbReference type="ARBA" id="ARBA00004496"/>
    </source>
</evidence>
<keyword evidence="5 16" id="KW-0963">Cytoplasm</keyword>
<keyword evidence="4 16" id="KW-0515">Mutator protein</keyword>
<feature type="region of interest" description="Disordered" evidence="17">
    <location>
        <begin position="388"/>
        <end position="414"/>
    </location>
</feature>
<dbReference type="InterPro" id="IPR036775">
    <property type="entry name" value="DNA_pol_Y-fam_lit_finger_sf"/>
</dbReference>
<dbReference type="FunCoup" id="Q02AR7">
    <property type="interactions" value="514"/>
</dbReference>
<dbReference type="AlphaFoldDB" id="Q02AR7"/>
<dbReference type="GO" id="GO:0042276">
    <property type="term" value="P:error-prone translesion synthesis"/>
    <property type="evidence" value="ECO:0007669"/>
    <property type="project" value="TreeGrafter"/>
</dbReference>
<dbReference type="GO" id="GO:0005829">
    <property type="term" value="C:cytosol"/>
    <property type="evidence" value="ECO:0007669"/>
    <property type="project" value="TreeGrafter"/>
</dbReference>
<evidence type="ECO:0000256" key="16">
    <source>
        <dbReference type="HAMAP-Rule" id="MF_01113"/>
    </source>
</evidence>
<dbReference type="Gene3D" id="3.40.1170.60">
    <property type="match status" value="1"/>
</dbReference>
<dbReference type="FunFam" id="3.30.1490.100:FF:000004">
    <property type="entry name" value="DNA polymerase IV"/>
    <property type="match status" value="1"/>
</dbReference>
<dbReference type="Gene3D" id="3.30.70.270">
    <property type="match status" value="1"/>
</dbReference>
<keyword evidence="11 16" id="KW-0460">Magnesium</keyword>
<keyword evidence="6 16" id="KW-0808">Transferase</keyword>
<evidence type="ECO:0000256" key="13">
    <source>
        <dbReference type="ARBA" id="ARBA00023125"/>
    </source>
</evidence>
<dbReference type="GO" id="GO:0009432">
    <property type="term" value="P:SOS response"/>
    <property type="evidence" value="ECO:0007669"/>
    <property type="project" value="TreeGrafter"/>
</dbReference>
<dbReference type="GO" id="GO:0003887">
    <property type="term" value="F:DNA-directed DNA polymerase activity"/>
    <property type="evidence" value="ECO:0007669"/>
    <property type="project" value="UniProtKB-UniRule"/>
</dbReference>
<dbReference type="EC" id="2.7.7.7" evidence="16"/>
<evidence type="ECO:0000256" key="8">
    <source>
        <dbReference type="ARBA" id="ARBA00022705"/>
    </source>
</evidence>
<comment type="subunit">
    <text evidence="3 16">Monomer.</text>
</comment>
<dbReference type="STRING" id="234267.Acid_0850"/>
<dbReference type="SUPFAM" id="SSF100879">
    <property type="entry name" value="Lesion bypass DNA polymerase (Y-family), little finger domain"/>
    <property type="match status" value="1"/>
</dbReference>
<evidence type="ECO:0000256" key="12">
    <source>
        <dbReference type="ARBA" id="ARBA00022932"/>
    </source>
</evidence>
<dbReference type="NCBIfam" id="NF002677">
    <property type="entry name" value="PRK02406.1"/>
    <property type="match status" value="1"/>
</dbReference>
<keyword evidence="14 16" id="KW-0234">DNA repair</keyword>
<dbReference type="CDD" id="cd03586">
    <property type="entry name" value="PolY_Pol_IV_kappa"/>
    <property type="match status" value="1"/>
</dbReference>
<comment type="subcellular location">
    <subcellularLocation>
        <location evidence="1 16">Cytoplasm</location>
    </subcellularLocation>
</comment>
<dbReference type="HOGENOM" id="CLU_012348_1_2_0"/>
<comment type="catalytic activity">
    <reaction evidence="15 16">
        <text>DNA(n) + a 2'-deoxyribonucleoside 5'-triphosphate = DNA(n+1) + diphosphate</text>
        <dbReference type="Rhea" id="RHEA:22508"/>
        <dbReference type="Rhea" id="RHEA-COMP:17339"/>
        <dbReference type="Rhea" id="RHEA-COMP:17340"/>
        <dbReference type="ChEBI" id="CHEBI:33019"/>
        <dbReference type="ChEBI" id="CHEBI:61560"/>
        <dbReference type="ChEBI" id="CHEBI:173112"/>
        <dbReference type="EC" id="2.7.7.7"/>
    </reaction>
</comment>
<evidence type="ECO:0000256" key="11">
    <source>
        <dbReference type="ARBA" id="ARBA00022842"/>
    </source>
</evidence>
<evidence type="ECO:0000256" key="2">
    <source>
        <dbReference type="ARBA" id="ARBA00010945"/>
    </source>
</evidence>
<dbReference type="Pfam" id="PF11799">
    <property type="entry name" value="IMS_C"/>
    <property type="match status" value="1"/>
</dbReference>
<dbReference type="Gene3D" id="3.30.1490.100">
    <property type="entry name" value="DNA polymerase, Y-family, little finger domain"/>
    <property type="match status" value="1"/>
</dbReference>
<keyword evidence="7 16" id="KW-0548">Nucleotidyltransferase</keyword>
<dbReference type="InterPro" id="IPR017961">
    <property type="entry name" value="DNA_pol_Y-fam_little_finger"/>
</dbReference>
<dbReference type="InterPro" id="IPR043128">
    <property type="entry name" value="Rev_trsase/Diguanyl_cyclase"/>
</dbReference>
<keyword evidence="9 16" id="KW-0479">Metal-binding</keyword>
<dbReference type="InterPro" id="IPR024728">
    <property type="entry name" value="PolY_HhH_motif"/>
</dbReference>
<organism evidence="19">
    <name type="scientific">Solibacter usitatus (strain Ellin6076)</name>
    <dbReference type="NCBI Taxonomy" id="234267"/>
    <lineage>
        <taxon>Bacteria</taxon>
        <taxon>Pseudomonadati</taxon>
        <taxon>Acidobacteriota</taxon>
        <taxon>Terriglobia</taxon>
        <taxon>Bryobacterales</taxon>
        <taxon>Solibacteraceae</taxon>
        <taxon>Candidatus Solibacter</taxon>
    </lineage>
</organism>
<dbReference type="HAMAP" id="MF_01113">
    <property type="entry name" value="DNApol_IV"/>
    <property type="match status" value="1"/>
</dbReference>
<comment type="function">
    <text evidence="16">Poorly processive, error-prone DNA polymerase involved in untargeted mutagenesis. Copies undamaged DNA at stalled replication forks, which arise in vivo from mismatched or misaligned primer ends. These misaligned primers can be extended by PolIV. Exhibits no 3'-5' exonuclease (proofreading) activity. May be involved in translesional synthesis, in conjunction with the beta clamp from PolIII.</text>
</comment>
<dbReference type="FunFam" id="3.40.1170.60:FF:000001">
    <property type="entry name" value="DNA polymerase IV"/>
    <property type="match status" value="1"/>
</dbReference>
<dbReference type="GO" id="GO:0000287">
    <property type="term" value="F:magnesium ion binding"/>
    <property type="evidence" value="ECO:0007669"/>
    <property type="project" value="UniProtKB-UniRule"/>
</dbReference>
<feature type="active site" evidence="16">
    <location>
        <position position="104"/>
    </location>
</feature>
<dbReference type="InterPro" id="IPR043502">
    <property type="entry name" value="DNA/RNA_pol_sf"/>
</dbReference>
<dbReference type="PROSITE" id="PS50173">
    <property type="entry name" value="UMUC"/>
    <property type="match status" value="1"/>
</dbReference>
<dbReference type="EMBL" id="CP000473">
    <property type="protein sequence ID" value="ABJ81849.1"/>
    <property type="molecule type" value="Genomic_DNA"/>
</dbReference>
<keyword evidence="12 16" id="KW-0239">DNA-directed DNA polymerase</keyword>
<evidence type="ECO:0000256" key="6">
    <source>
        <dbReference type="ARBA" id="ARBA00022679"/>
    </source>
</evidence>
<protein>
    <recommendedName>
        <fullName evidence="16">DNA polymerase IV</fullName>
        <shortName evidence="16">Pol IV</shortName>
        <ecNumber evidence="16">2.7.7.7</ecNumber>
    </recommendedName>
</protein>
<dbReference type="InterPro" id="IPR001126">
    <property type="entry name" value="UmuC"/>
</dbReference>
<dbReference type="SUPFAM" id="SSF56672">
    <property type="entry name" value="DNA/RNA polymerases"/>
    <property type="match status" value="1"/>
</dbReference>
<dbReference type="Gene3D" id="1.10.150.20">
    <property type="entry name" value="5' to 3' exonuclease, C-terminal subdomain"/>
    <property type="match status" value="1"/>
</dbReference>
<evidence type="ECO:0000256" key="5">
    <source>
        <dbReference type="ARBA" id="ARBA00022490"/>
    </source>
</evidence>
<dbReference type="eggNOG" id="COG0389">
    <property type="taxonomic scope" value="Bacteria"/>
</dbReference>
<dbReference type="Pfam" id="PF00817">
    <property type="entry name" value="IMS"/>
    <property type="match status" value="1"/>
</dbReference>
<dbReference type="InterPro" id="IPR050116">
    <property type="entry name" value="DNA_polymerase-Y"/>
</dbReference>
<dbReference type="GO" id="GO:0006281">
    <property type="term" value="P:DNA repair"/>
    <property type="evidence" value="ECO:0007669"/>
    <property type="project" value="UniProtKB-UniRule"/>
</dbReference>
<evidence type="ECO:0000256" key="9">
    <source>
        <dbReference type="ARBA" id="ARBA00022723"/>
    </source>
</evidence>
<dbReference type="PANTHER" id="PTHR11076">
    <property type="entry name" value="DNA REPAIR POLYMERASE UMUC / TRANSFERASE FAMILY MEMBER"/>
    <property type="match status" value="1"/>
</dbReference>
<dbReference type="KEGG" id="sus:Acid_0850"/>
<feature type="binding site" evidence="16">
    <location>
        <position position="103"/>
    </location>
    <ligand>
        <name>Mg(2+)</name>
        <dbReference type="ChEBI" id="CHEBI:18420"/>
    </ligand>
</feature>
<dbReference type="Pfam" id="PF11798">
    <property type="entry name" value="IMS_HHH"/>
    <property type="match status" value="1"/>
</dbReference>
<evidence type="ECO:0000256" key="7">
    <source>
        <dbReference type="ARBA" id="ARBA00022695"/>
    </source>
</evidence>
<dbReference type="GO" id="GO:0003684">
    <property type="term" value="F:damaged DNA binding"/>
    <property type="evidence" value="ECO:0007669"/>
    <property type="project" value="InterPro"/>
</dbReference>
<evidence type="ECO:0000256" key="14">
    <source>
        <dbReference type="ARBA" id="ARBA00023204"/>
    </source>
</evidence>
<feature type="binding site" evidence="16">
    <location>
        <position position="8"/>
    </location>
    <ligand>
        <name>Mg(2+)</name>
        <dbReference type="ChEBI" id="CHEBI:18420"/>
    </ligand>
</feature>
<evidence type="ECO:0000256" key="10">
    <source>
        <dbReference type="ARBA" id="ARBA00022763"/>
    </source>
</evidence>
<dbReference type="InParanoid" id="Q02AR7"/>
<evidence type="ECO:0000256" key="17">
    <source>
        <dbReference type="SAM" id="MobiDB-lite"/>
    </source>
</evidence>
<dbReference type="InterPro" id="IPR022880">
    <property type="entry name" value="DNApol_IV"/>
</dbReference>
<evidence type="ECO:0000256" key="3">
    <source>
        <dbReference type="ARBA" id="ARBA00011245"/>
    </source>
</evidence>
<comment type="similarity">
    <text evidence="2 16">Belongs to the DNA polymerase type-Y family.</text>
</comment>
<feature type="domain" description="UmuC" evidence="18">
    <location>
        <begin position="4"/>
        <end position="185"/>
    </location>
</feature>
<feature type="site" description="Substrate discrimination" evidence="16">
    <location>
        <position position="13"/>
    </location>
</feature>
<gene>
    <name evidence="16" type="primary">dinB</name>
    <name evidence="19" type="ordered locus">Acid_0850</name>
</gene>
<name>Q02AR7_SOLUE</name>
<evidence type="ECO:0000256" key="15">
    <source>
        <dbReference type="ARBA" id="ARBA00049244"/>
    </source>
</evidence>
<keyword evidence="13 16" id="KW-0238">DNA-binding</keyword>
<proteinExistence type="inferred from homology"/>
<accession>Q02AR7</accession>
<keyword evidence="8 16" id="KW-0235">DNA replication</keyword>